<evidence type="ECO:0000256" key="3">
    <source>
        <dbReference type="ARBA" id="ARBA00023015"/>
    </source>
</evidence>
<feature type="modified residue" description="4-aspartylphosphate" evidence="6">
    <location>
        <position position="53"/>
    </location>
</feature>
<comment type="caution">
    <text evidence="8">The sequence shown here is derived from an EMBL/GenBank/DDBJ whole genome shotgun (WGS) entry which is preliminary data.</text>
</comment>
<keyword evidence="3" id="KW-0805">Transcription regulation</keyword>
<keyword evidence="2" id="KW-0902">Two-component regulatory system</keyword>
<sequence length="128" mass="13942">MTRVLVVDDDPDMVRIVTFRLRERGHRVIGAGSGTEALEIMQTKGAPDVVVADVSMPDMDGLELARRLRQTEALQSIPVIFLSARVTPEDIQAGHSLGALYLTKPFVASALLAKIDEATRTQVAESAW</sequence>
<dbReference type="PROSITE" id="PS50110">
    <property type="entry name" value="RESPONSE_REGULATORY"/>
    <property type="match status" value="1"/>
</dbReference>
<reference evidence="8 9" key="1">
    <citation type="submission" date="2024-10" db="EMBL/GenBank/DDBJ databases">
        <title>The Natural Products Discovery Center: Release of the First 8490 Sequenced Strains for Exploring Actinobacteria Biosynthetic Diversity.</title>
        <authorList>
            <person name="Kalkreuter E."/>
            <person name="Kautsar S.A."/>
            <person name="Yang D."/>
            <person name="Bader C.D."/>
            <person name="Teijaro C.N."/>
            <person name="Fluegel L."/>
            <person name="Davis C.M."/>
            <person name="Simpson J.R."/>
            <person name="Lauterbach L."/>
            <person name="Steele A.D."/>
            <person name="Gui C."/>
            <person name="Meng S."/>
            <person name="Li G."/>
            <person name="Viehrig K."/>
            <person name="Ye F."/>
            <person name="Su P."/>
            <person name="Kiefer A.F."/>
            <person name="Nichols A."/>
            <person name="Cepeda A.J."/>
            <person name="Yan W."/>
            <person name="Fan B."/>
            <person name="Jiang Y."/>
            <person name="Adhikari A."/>
            <person name="Zheng C.-J."/>
            <person name="Schuster L."/>
            <person name="Cowan T.M."/>
            <person name="Smanski M.J."/>
            <person name="Chevrette M.G."/>
            <person name="De Carvalho L.P.S."/>
            <person name="Shen B."/>
        </authorList>
    </citation>
    <scope>NUCLEOTIDE SEQUENCE [LARGE SCALE GENOMIC DNA]</scope>
    <source>
        <strain evidence="8 9">NPDC049639</strain>
    </source>
</reference>
<name>A0ABW8ARE9_9ACTN</name>
<keyword evidence="5" id="KW-0804">Transcription</keyword>
<dbReference type="Proteomes" id="UP001612915">
    <property type="component" value="Unassembled WGS sequence"/>
</dbReference>
<dbReference type="EMBL" id="JBITLV010000005">
    <property type="protein sequence ID" value="MFI7588533.1"/>
    <property type="molecule type" value="Genomic_DNA"/>
</dbReference>
<dbReference type="InterPro" id="IPR039420">
    <property type="entry name" value="WalR-like"/>
</dbReference>
<dbReference type="InterPro" id="IPR001789">
    <property type="entry name" value="Sig_transdc_resp-reg_receiver"/>
</dbReference>
<evidence type="ECO:0000259" key="7">
    <source>
        <dbReference type="PROSITE" id="PS50110"/>
    </source>
</evidence>
<evidence type="ECO:0000256" key="2">
    <source>
        <dbReference type="ARBA" id="ARBA00023012"/>
    </source>
</evidence>
<dbReference type="RefSeq" id="WP_398282342.1">
    <property type="nucleotide sequence ID" value="NZ_JBITLV010000005.1"/>
</dbReference>
<keyword evidence="1 6" id="KW-0597">Phosphoprotein</keyword>
<evidence type="ECO:0000313" key="8">
    <source>
        <dbReference type="EMBL" id="MFI7588533.1"/>
    </source>
</evidence>
<keyword evidence="4" id="KW-0238">DNA-binding</keyword>
<dbReference type="SMART" id="SM00448">
    <property type="entry name" value="REC"/>
    <property type="match status" value="1"/>
</dbReference>
<feature type="domain" description="Response regulatory" evidence="7">
    <location>
        <begin position="3"/>
        <end position="119"/>
    </location>
</feature>
<dbReference type="InterPro" id="IPR011006">
    <property type="entry name" value="CheY-like_superfamily"/>
</dbReference>
<gene>
    <name evidence="8" type="ORF">ACIB24_15800</name>
</gene>
<evidence type="ECO:0000256" key="6">
    <source>
        <dbReference type="PROSITE-ProRule" id="PRU00169"/>
    </source>
</evidence>
<evidence type="ECO:0000256" key="4">
    <source>
        <dbReference type="ARBA" id="ARBA00023125"/>
    </source>
</evidence>
<keyword evidence="9" id="KW-1185">Reference proteome</keyword>
<organism evidence="8 9">
    <name type="scientific">Spongisporangium articulatum</name>
    <dbReference type="NCBI Taxonomy" id="3362603"/>
    <lineage>
        <taxon>Bacteria</taxon>
        <taxon>Bacillati</taxon>
        <taxon>Actinomycetota</taxon>
        <taxon>Actinomycetes</taxon>
        <taxon>Kineosporiales</taxon>
        <taxon>Kineosporiaceae</taxon>
        <taxon>Spongisporangium</taxon>
    </lineage>
</organism>
<protein>
    <submittedName>
        <fullName evidence="8">PleD family two-component system response regulator</fullName>
    </submittedName>
</protein>
<dbReference type="PANTHER" id="PTHR48111">
    <property type="entry name" value="REGULATOR OF RPOS"/>
    <property type="match status" value="1"/>
</dbReference>
<evidence type="ECO:0000256" key="1">
    <source>
        <dbReference type="ARBA" id="ARBA00022553"/>
    </source>
</evidence>
<dbReference type="PANTHER" id="PTHR48111:SF1">
    <property type="entry name" value="TWO-COMPONENT RESPONSE REGULATOR ORR33"/>
    <property type="match status" value="1"/>
</dbReference>
<dbReference type="Gene3D" id="3.40.50.2300">
    <property type="match status" value="1"/>
</dbReference>
<accession>A0ABW8ARE9</accession>
<dbReference type="SUPFAM" id="SSF52172">
    <property type="entry name" value="CheY-like"/>
    <property type="match status" value="1"/>
</dbReference>
<proteinExistence type="predicted"/>
<evidence type="ECO:0000256" key="5">
    <source>
        <dbReference type="ARBA" id="ARBA00023163"/>
    </source>
</evidence>
<dbReference type="Pfam" id="PF00072">
    <property type="entry name" value="Response_reg"/>
    <property type="match status" value="1"/>
</dbReference>
<evidence type="ECO:0000313" key="9">
    <source>
        <dbReference type="Proteomes" id="UP001612915"/>
    </source>
</evidence>